<sequence length="103" mass="11116">MKPFGNTQGKMRDKFGQCMLPVKVHEDKQTEILAVRLKPNTCKVLLVDDDFFDPTTAADEDFEPKLPKKKTNSTNANDNTKDNKGATGDPKSSGGGAASQASS</sequence>
<name>A0A9P6GP47_9PLEO</name>
<gene>
    <name evidence="2" type="ORF">PMIN01_05438</name>
</gene>
<evidence type="ECO:0000313" key="2">
    <source>
        <dbReference type="EMBL" id="KAF9737659.1"/>
    </source>
</evidence>
<keyword evidence="3" id="KW-1185">Reference proteome</keyword>
<comment type="caution">
    <text evidence="2">The sequence shown here is derived from an EMBL/GenBank/DDBJ whole genome shotgun (WGS) entry which is preliminary data.</text>
</comment>
<feature type="region of interest" description="Disordered" evidence="1">
    <location>
        <begin position="54"/>
        <end position="103"/>
    </location>
</feature>
<dbReference type="Proteomes" id="UP000756921">
    <property type="component" value="Unassembled WGS sequence"/>
</dbReference>
<evidence type="ECO:0000256" key="1">
    <source>
        <dbReference type="SAM" id="MobiDB-lite"/>
    </source>
</evidence>
<dbReference type="AlphaFoldDB" id="A0A9P6GP47"/>
<dbReference type="EMBL" id="WJXW01000004">
    <property type="protein sequence ID" value="KAF9737659.1"/>
    <property type="molecule type" value="Genomic_DNA"/>
</dbReference>
<reference evidence="2" key="1">
    <citation type="journal article" date="2020" name="Mol. Plant Microbe Interact.">
        <title>Genome Sequence of the Biocontrol Agent Coniothyrium minitans strain Conio (IMI 134523).</title>
        <authorList>
            <person name="Patel D."/>
            <person name="Shittu T.A."/>
            <person name="Baroncelli R."/>
            <person name="Muthumeenakshi S."/>
            <person name="Osborne T.H."/>
            <person name="Janganan T.K."/>
            <person name="Sreenivasaprasad S."/>
        </authorList>
    </citation>
    <scope>NUCLEOTIDE SEQUENCE</scope>
    <source>
        <strain evidence="2">Conio</strain>
    </source>
</reference>
<accession>A0A9P6GP47</accession>
<proteinExistence type="predicted"/>
<organism evidence="2 3">
    <name type="scientific">Paraphaeosphaeria minitans</name>
    <dbReference type="NCBI Taxonomy" id="565426"/>
    <lineage>
        <taxon>Eukaryota</taxon>
        <taxon>Fungi</taxon>
        <taxon>Dikarya</taxon>
        <taxon>Ascomycota</taxon>
        <taxon>Pezizomycotina</taxon>
        <taxon>Dothideomycetes</taxon>
        <taxon>Pleosporomycetidae</taxon>
        <taxon>Pleosporales</taxon>
        <taxon>Massarineae</taxon>
        <taxon>Didymosphaeriaceae</taxon>
        <taxon>Paraphaeosphaeria</taxon>
    </lineage>
</organism>
<protein>
    <submittedName>
        <fullName evidence="2">Uncharacterized protein</fullName>
    </submittedName>
</protein>
<evidence type="ECO:0000313" key="3">
    <source>
        <dbReference type="Proteomes" id="UP000756921"/>
    </source>
</evidence>